<evidence type="ECO:0000313" key="4">
    <source>
        <dbReference type="Proteomes" id="UP000190961"/>
    </source>
</evidence>
<dbReference type="RefSeq" id="WP_185145748.1">
    <property type="nucleotide sequence ID" value="NZ_FUZU01000005.1"/>
</dbReference>
<feature type="signal peptide" evidence="1">
    <location>
        <begin position="1"/>
        <end position="21"/>
    </location>
</feature>
<gene>
    <name evidence="3" type="ORF">SAMN05660236_5703</name>
</gene>
<dbReference type="PROSITE" id="PS51257">
    <property type="entry name" value="PROKAR_LIPOPROTEIN"/>
    <property type="match status" value="1"/>
</dbReference>
<feature type="domain" description="Beta-lactamase-related" evidence="2">
    <location>
        <begin position="69"/>
        <end position="325"/>
    </location>
</feature>
<dbReference type="AlphaFoldDB" id="A0A1T5MKS6"/>
<dbReference type="SUPFAM" id="SSF56601">
    <property type="entry name" value="beta-lactamase/transpeptidase-like"/>
    <property type="match status" value="1"/>
</dbReference>
<reference evidence="3 4" key="1">
    <citation type="submission" date="2017-02" db="EMBL/GenBank/DDBJ databases">
        <authorList>
            <person name="Peterson S.W."/>
        </authorList>
    </citation>
    <scope>NUCLEOTIDE SEQUENCE [LARGE SCALE GENOMIC DNA]</scope>
    <source>
        <strain evidence="3 4">DSM 25262</strain>
    </source>
</reference>
<organism evidence="3 4">
    <name type="scientific">Ohtaekwangia koreensis</name>
    <dbReference type="NCBI Taxonomy" id="688867"/>
    <lineage>
        <taxon>Bacteria</taxon>
        <taxon>Pseudomonadati</taxon>
        <taxon>Bacteroidota</taxon>
        <taxon>Cytophagia</taxon>
        <taxon>Cytophagales</taxon>
        <taxon>Fulvivirgaceae</taxon>
        <taxon>Ohtaekwangia</taxon>
    </lineage>
</organism>
<name>A0A1T5MKS6_9BACT</name>
<dbReference type="STRING" id="688867.SAMN05660236_5703"/>
<dbReference type="PANTHER" id="PTHR43283">
    <property type="entry name" value="BETA-LACTAMASE-RELATED"/>
    <property type="match status" value="1"/>
</dbReference>
<dbReference type="EMBL" id="FUZU01000005">
    <property type="protein sequence ID" value="SKC88825.1"/>
    <property type="molecule type" value="Genomic_DNA"/>
</dbReference>
<accession>A0A1T5MKS6</accession>
<keyword evidence="1" id="KW-0732">Signal</keyword>
<evidence type="ECO:0000259" key="2">
    <source>
        <dbReference type="Pfam" id="PF00144"/>
    </source>
</evidence>
<dbReference type="InterPro" id="IPR001466">
    <property type="entry name" value="Beta-lactam-related"/>
</dbReference>
<proteinExistence type="predicted"/>
<dbReference type="InterPro" id="IPR050789">
    <property type="entry name" value="Diverse_Enzym_Activities"/>
</dbReference>
<sequence length="354" mass="39563">MMKYIKFLVIAAFVFSGCSNDNEPSPDESMYFPSNTGTDWETKSISSLGWNQSAVQPLKDYLLEKNSKSFMILVNGRIVMEEYFDGHTSTTSWPWNSAGKTLVTTTTGIAQQETLLDINNKVSQYLGTGWTSEPIEKENLITSKHLLTMTSGINDESDLVIKANLTYLADAGARWSYHNVFQKLMDVVAEASSQDFEAYFNAKLKNKIGMDGSWNYGVIFKIYHSNTRSMARFGLLALNKGKWVDEQIVNESFFNESIRTSQSINPAYGYLWWLNGKTSYMVPGGQTVYEGPLVPSAPADMYAAMGAEDQRIYVIPSKNMVVIRMGDASDPANPNFALSGFDDALWQKINAVIN</sequence>
<evidence type="ECO:0000313" key="3">
    <source>
        <dbReference type="EMBL" id="SKC88825.1"/>
    </source>
</evidence>
<feature type="chain" id="PRO_5013092269" evidence="1">
    <location>
        <begin position="22"/>
        <end position="354"/>
    </location>
</feature>
<dbReference type="InterPro" id="IPR012338">
    <property type="entry name" value="Beta-lactam/transpept-like"/>
</dbReference>
<keyword evidence="4" id="KW-1185">Reference proteome</keyword>
<dbReference type="Proteomes" id="UP000190961">
    <property type="component" value="Unassembled WGS sequence"/>
</dbReference>
<evidence type="ECO:0000256" key="1">
    <source>
        <dbReference type="SAM" id="SignalP"/>
    </source>
</evidence>
<dbReference type="Gene3D" id="3.40.710.10">
    <property type="entry name" value="DD-peptidase/beta-lactamase superfamily"/>
    <property type="match status" value="1"/>
</dbReference>
<protein>
    <submittedName>
        <fullName evidence="3">CubicO group peptidase, beta-lactamase class C family</fullName>
    </submittedName>
</protein>
<dbReference type="PANTHER" id="PTHR43283:SF7">
    <property type="entry name" value="BETA-LACTAMASE-RELATED DOMAIN-CONTAINING PROTEIN"/>
    <property type="match status" value="1"/>
</dbReference>
<dbReference type="Pfam" id="PF00144">
    <property type="entry name" value="Beta-lactamase"/>
    <property type="match status" value="1"/>
</dbReference>